<name>A0ABT8DY07_9BURK</name>
<evidence type="ECO:0000313" key="1">
    <source>
        <dbReference type="EMBL" id="MDN3921781.1"/>
    </source>
</evidence>
<dbReference type="Proteomes" id="UP001228044">
    <property type="component" value="Unassembled WGS sequence"/>
</dbReference>
<organism evidence="1 2">
    <name type="scientific">Roseateles violae</name>
    <dbReference type="NCBI Taxonomy" id="3058042"/>
    <lineage>
        <taxon>Bacteria</taxon>
        <taxon>Pseudomonadati</taxon>
        <taxon>Pseudomonadota</taxon>
        <taxon>Betaproteobacteria</taxon>
        <taxon>Burkholderiales</taxon>
        <taxon>Sphaerotilaceae</taxon>
        <taxon>Roseateles</taxon>
    </lineage>
</organism>
<sequence>MLTALLKHWNRKQAASISTLGPVASTRLASRSANRPAGDSIWQGLMRLLPGEADPWQGRGANGGHGAMASARQRFAACLDDLQGDGVEELLRSIRRSRTLADLWHLRTWLYTEIARAHSQWEAEQRLAPLNAHFVSLARGAARRH</sequence>
<dbReference type="EMBL" id="JAUHHC010000004">
    <property type="protein sequence ID" value="MDN3921781.1"/>
    <property type="molecule type" value="Genomic_DNA"/>
</dbReference>
<protein>
    <submittedName>
        <fullName evidence="1">Uncharacterized protein</fullName>
    </submittedName>
</protein>
<reference evidence="1 2" key="1">
    <citation type="submission" date="2023-06" db="EMBL/GenBank/DDBJ databases">
        <title>Pelomonas sp. PFR6 16S ribosomal RNA gene Genome sequencing and assembly.</title>
        <authorList>
            <person name="Woo H."/>
        </authorList>
    </citation>
    <scope>NUCLEOTIDE SEQUENCE [LARGE SCALE GENOMIC DNA]</scope>
    <source>
        <strain evidence="1 2">PFR6</strain>
    </source>
</reference>
<comment type="caution">
    <text evidence="1">The sequence shown here is derived from an EMBL/GenBank/DDBJ whole genome shotgun (WGS) entry which is preliminary data.</text>
</comment>
<keyword evidence="2" id="KW-1185">Reference proteome</keyword>
<evidence type="ECO:0000313" key="2">
    <source>
        <dbReference type="Proteomes" id="UP001228044"/>
    </source>
</evidence>
<gene>
    <name evidence="1" type="ORF">QWJ38_15945</name>
</gene>
<proteinExistence type="predicted"/>
<accession>A0ABT8DY07</accession>
<dbReference type="RefSeq" id="WP_290360091.1">
    <property type="nucleotide sequence ID" value="NZ_JAUHHC010000004.1"/>
</dbReference>